<dbReference type="InterPro" id="IPR000847">
    <property type="entry name" value="LysR_HTH_N"/>
</dbReference>
<sequence length="319" mass="36008">MFRDRHARAGGRNKGNMKIIKLNVTLRQLRAFSLVNHLGSFGKAAEALSMTQGALSHLVQELERQIGFKLFDRTTRRLALTPEGRTYLTHAEQVLIEVHRLHDAADDLVQRKNKQFRLGATGALIASRMPAWLLEFSRLHPDVRIDLKDVNPDVLPVQMAEGTVDLGIGPIRHRMPPAVACQYLFSSPIMLVVAQHHPFARRRAVTWEDVSRQTLVLSHRSSLEQLHADTGRDFSRMPVIELSQLHSILSVVESGDGVTIFAEYALKYLRIHKVVAIPVVEPEVMIRVGLYTNRGVTLSEAARSFHDFIATNHRLYGQE</sequence>
<dbReference type="InterPro" id="IPR036388">
    <property type="entry name" value="WH-like_DNA-bd_sf"/>
</dbReference>
<evidence type="ECO:0000256" key="1">
    <source>
        <dbReference type="ARBA" id="ARBA00009437"/>
    </source>
</evidence>
<evidence type="ECO:0000256" key="3">
    <source>
        <dbReference type="ARBA" id="ARBA00023125"/>
    </source>
</evidence>
<name>A0ABR4RGH9_BORBO</name>
<dbReference type="CDD" id="cd05466">
    <property type="entry name" value="PBP2_LTTR_substrate"/>
    <property type="match status" value="1"/>
</dbReference>
<dbReference type="SUPFAM" id="SSF53850">
    <property type="entry name" value="Periplasmic binding protein-like II"/>
    <property type="match status" value="1"/>
</dbReference>
<gene>
    <name evidence="6" type="ORF">L490_0767</name>
</gene>
<keyword evidence="4" id="KW-0804">Transcription</keyword>
<dbReference type="Pfam" id="PF00126">
    <property type="entry name" value="HTH_1"/>
    <property type="match status" value="1"/>
</dbReference>
<dbReference type="Pfam" id="PF03466">
    <property type="entry name" value="LysR_substrate"/>
    <property type="match status" value="1"/>
</dbReference>
<dbReference type="SUPFAM" id="SSF46785">
    <property type="entry name" value="Winged helix' DNA-binding domain"/>
    <property type="match status" value="1"/>
</dbReference>
<dbReference type="InterPro" id="IPR005119">
    <property type="entry name" value="LysR_subst-bd"/>
</dbReference>
<dbReference type="Proteomes" id="UP000025756">
    <property type="component" value="Unassembled WGS sequence"/>
</dbReference>
<dbReference type="Gene3D" id="1.10.10.10">
    <property type="entry name" value="Winged helix-like DNA-binding domain superfamily/Winged helix DNA-binding domain"/>
    <property type="match status" value="1"/>
</dbReference>
<organism evidence="6 7">
    <name type="scientific">Bordetella bronchiseptica 00-P-2796</name>
    <dbReference type="NCBI Taxonomy" id="1331199"/>
    <lineage>
        <taxon>Bacteria</taxon>
        <taxon>Pseudomonadati</taxon>
        <taxon>Pseudomonadota</taxon>
        <taxon>Betaproteobacteria</taxon>
        <taxon>Burkholderiales</taxon>
        <taxon>Alcaligenaceae</taxon>
        <taxon>Bordetella</taxon>
    </lineage>
</organism>
<dbReference type="PRINTS" id="PR00039">
    <property type="entry name" value="HTHLYSR"/>
</dbReference>
<comment type="similarity">
    <text evidence="1">Belongs to the LysR transcriptional regulatory family.</text>
</comment>
<proteinExistence type="inferred from homology"/>
<evidence type="ECO:0000259" key="5">
    <source>
        <dbReference type="PROSITE" id="PS50931"/>
    </source>
</evidence>
<keyword evidence="3" id="KW-0238">DNA-binding</keyword>
<dbReference type="EMBL" id="JGWH01000086">
    <property type="protein sequence ID" value="KCV35623.1"/>
    <property type="molecule type" value="Genomic_DNA"/>
</dbReference>
<accession>A0ABR4RGH9</accession>
<evidence type="ECO:0000256" key="4">
    <source>
        <dbReference type="ARBA" id="ARBA00023163"/>
    </source>
</evidence>
<dbReference type="Gene3D" id="3.40.190.290">
    <property type="match status" value="1"/>
</dbReference>
<evidence type="ECO:0000256" key="2">
    <source>
        <dbReference type="ARBA" id="ARBA00023015"/>
    </source>
</evidence>
<dbReference type="PANTHER" id="PTHR30419:SF8">
    <property type="entry name" value="NITROGEN ASSIMILATION TRANSCRIPTIONAL ACTIVATOR-RELATED"/>
    <property type="match status" value="1"/>
</dbReference>
<reference evidence="6 7" key="1">
    <citation type="submission" date="2014-03" db="EMBL/GenBank/DDBJ databases">
        <title>Genome sequence of Bordetella bronchiseptica.</title>
        <authorList>
            <person name="Harvill E."/>
            <person name="Goodfield L.L."/>
            <person name="Ivanov Y.V."/>
            <person name="Meyer J.A."/>
            <person name="Muse S.J."/>
            <person name="Jacobs N."/>
            <person name="Bendor L."/>
            <person name="Smallridge W.E."/>
            <person name="Brinkac L.M."/>
            <person name="Sanka R."/>
            <person name="Kim M."/>
            <person name="Losada L."/>
        </authorList>
    </citation>
    <scope>NUCLEOTIDE SEQUENCE [LARGE SCALE GENOMIC DNA]</scope>
    <source>
        <strain evidence="6 7">00-P-2796</strain>
    </source>
</reference>
<dbReference type="InterPro" id="IPR036390">
    <property type="entry name" value="WH_DNA-bd_sf"/>
</dbReference>
<keyword evidence="7" id="KW-1185">Reference proteome</keyword>
<dbReference type="PANTHER" id="PTHR30419">
    <property type="entry name" value="HTH-TYPE TRANSCRIPTIONAL REGULATOR YBHD"/>
    <property type="match status" value="1"/>
</dbReference>
<feature type="domain" description="HTH lysR-type" evidence="5">
    <location>
        <begin position="24"/>
        <end position="81"/>
    </location>
</feature>
<comment type="caution">
    <text evidence="6">The sequence shown here is derived from an EMBL/GenBank/DDBJ whole genome shotgun (WGS) entry which is preliminary data.</text>
</comment>
<dbReference type="PROSITE" id="PS50931">
    <property type="entry name" value="HTH_LYSR"/>
    <property type="match status" value="1"/>
</dbReference>
<dbReference type="InterPro" id="IPR050950">
    <property type="entry name" value="HTH-type_LysR_regulators"/>
</dbReference>
<protein>
    <submittedName>
        <fullName evidence="6">LysR substrate-binding domain protein</fullName>
    </submittedName>
</protein>
<evidence type="ECO:0000313" key="6">
    <source>
        <dbReference type="EMBL" id="KCV35623.1"/>
    </source>
</evidence>
<keyword evidence="2" id="KW-0805">Transcription regulation</keyword>
<evidence type="ECO:0000313" key="7">
    <source>
        <dbReference type="Proteomes" id="UP000025756"/>
    </source>
</evidence>